<dbReference type="Pfam" id="PF00501">
    <property type="entry name" value="AMP-binding"/>
    <property type="match status" value="1"/>
</dbReference>
<dbReference type="Gene3D" id="3.40.50.12780">
    <property type="entry name" value="N-terminal domain of ligase-like"/>
    <property type="match status" value="1"/>
</dbReference>
<dbReference type="EMBL" id="PIOD01000006">
    <property type="protein sequence ID" value="RDW19712.1"/>
    <property type="molecule type" value="Genomic_DNA"/>
</dbReference>
<name>A0A3D8PVF2_9BACI</name>
<dbReference type="PANTHER" id="PTHR43201">
    <property type="entry name" value="ACYL-COA SYNTHETASE"/>
    <property type="match status" value="1"/>
</dbReference>
<dbReference type="PROSITE" id="PS00455">
    <property type="entry name" value="AMP_BINDING"/>
    <property type="match status" value="1"/>
</dbReference>
<dbReference type="RefSeq" id="WP_115749061.1">
    <property type="nucleotide sequence ID" value="NZ_PIOD01000006.1"/>
</dbReference>
<reference evidence="6" key="1">
    <citation type="submission" date="2017-11" db="EMBL/GenBank/DDBJ databases">
        <authorList>
            <person name="Zhu W."/>
        </authorList>
    </citation>
    <scope>NUCLEOTIDE SEQUENCE [LARGE SCALE GENOMIC DNA]</scope>
    <source>
        <strain evidence="6">CAU 1051</strain>
    </source>
</reference>
<dbReference type="InterPro" id="IPR020845">
    <property type="entry name" value="AMP-binding_CS"/>
</dbReference>
<feature type="domain" description="AMP-binding enzyme C-terminal" evidence="4">
    <location>
        <begin position="397"/>
        <end position="468"/>
    </location>
</feature>
<dbReference type="OrthoDB" id="9803968at2"/>
<keyword evidence="2" id="KW-0436">Ligase</keyword>
<comment type="caution">
    <text evidence="5">The sequence shown here is derived from an EMBL/GenBank/DDBJ whole genome shotgun (WGS) entry which is preliminary data.</text>
</comment>
<dbReference type="InterPro" id="IPR000873">
    <property type="entry name" value="AMP-dep_synth/lig_dom"/>
</dbReference>
<accession>A0A3D8PVF2</accession>
<keyword evidence="6" id="KW-1185">Reference proteome</keyword>
<evidence type="ECO:0000259" key="4">
    <source>
        <dbReference type="Pfam" id="PF13193"/>
    </source>
</evidence>
<evidence type="ECO:0000259" key="3">
    <source>
        <dbReference type="Pfam" id="PF00501"/>
    </source>
</evidence>
<evidence type="ECO:0000256" key="2">
    <source>
        <dbReference type="ARBA" id="ARBA00022598"/>
    </source>
</evidence>
<evidence type="ECO:0000256" key="1">
    <source>
        <dbReference type="ARBA" id="ARBA00006432"/>
    </source>
</evidence>
<dbReference type="InterPro" id="IPR042099">
    <property type="entry name" value="ANL_N_sf"/>
</dbReference>
<evidence type="ECO:0000313" key="5">
    <source>
        <dbReference type="EMBL" id="RDW19712.1"/>
    </source>
</evidence>
<dbReference type="NCBIfam" id="NF005797">
    <property type="entry name" value="PRK07638.1"/>
    <property type="match status" value="1"/>
</dbReference>
<dbReference type="AlphaFoldDB" id="A0A3D8PVF2"/>
<comment type="similarity">
    <text evidence="1">Belongs to the ATP-dependent AMP-binding enzyme family.</text>
</comment>
<evidence type="ECO:0000313" key="6">
    <source>
        <dbReference type="Proteomes" id="UP000256520"/>
    </source>
</evidence>
<dbReference type="GO" id="GO:0006631">
    <property type="term" value="P:fatty acid metabolic process"/>
    <property type="evidence" value="ECO:0007669"/>
    <property type="project" value="TreeGrafter"/>
</dbReference>
<proteinExistence type="inferred from homology"/>
<sequence>MKVTSTYRNHKESHPERLAIITAEQRLTYREWNKLVQQTAAAFVKQPQKEKRVAIFLPNDTLFLQLFAGANEADWAVIVGDMRWKKTEITARMKQTSPDLIIVDKRMKNDFQDIPYPVLFSDELVGWITEETYEQRRTERDNVPFYIGFTSGSTGTPKAFIRSHESWIESFKCNQIDLGMNEDEHVLIPGSFVSSTFVYGAMSTLFDGGTVYLLKKFSPGNFMKVLEKYPISVVYVVPTMIQAIVSEGYKSEKPVSIISTGAKLLPSVKGNIRKLFPQALINEFYGSSELSYVSVLKNEDVKKYDASVGRAFHNVKVSIRTEDGSEAEIGEEGILHVKSRMIFDGYINNPLETGKVKKGDWATVHDIAKMDENGYIYILGRKNDMILYGAYNIYPQEIETVIRSYDGVEEAAVIGVQDDYWGEKVAAFVKGDVNLHSLKSYCLRNLTAYKIPRIWKKLDSFPETTGGKISRQQMKKLIGVSDEKSGDC</sequence>
<dbReference type="InterPro" id="IPR025110">
    <property type="entry name" value="AMP-bd_C"/>
</dbReference>
<gene>
    <name evidence="5" type="ORF">CWR45_06450</name>
</gene>
<dbReference type="Pfam" id="PF13193">
    <property type="entry name" value="AMP-binding_C"/>
    <property type="match status" value="1"/>
</dbReference>
<dbReference type="PANTHER" id="PTHR43201:SF5">
    <property type="entry name" value="MEDIUM-CHAIN ACYL-COA LIGASE ACSF2, MITOCHONDRIAL"/>
    <property type="match status" value="1"/>
</dbReference>
<dbReference type="InterPro" id="IPR045851">
    <property type="entry name" value="AMP-bd_C_sf"/>
</dbReference>
<protein>
    <submittedName>
        <fullName evidence="5">Acyl-CoA synthetase</fullName>
    </submittedName>
</protein>
<dbReference type="Proteomes" id="UP000256520">
    <property type="component" value="Unassembled WGS sequence"/>
</dbReference>
<dbReference type="GO" id="GO:0031956">
    <property type="term" value="F:medium-chain fatty acid-CoA ligase activity"/>
    <property type="evidence" value="ECO:0007669"/>
    <property type="project" value="TreeGrafter"/>
</dbReference>
<dbReference type="Gene3D" id="3.30.300.30">
    <property type="match status" value="1"/>
</dbReference>
<organism evidence="5 6">
    <name type="scientific">Oceanobacillus chungangensis</name>
    <dbReference type="NCBI Taxonomy" id="1229152"/>
    <lineage>
        <taxon>Bacteria</taxon>
        <taxon>Bacillati</taxon>
        <taxon>Bacillota</taxon>
        <taxon>Bacilli</taxon>
        <taxon>Bacillales</taxon>
        <taxon>Bacillaceae</taxon>
        <taxon>Oceanobacillus</taxon>
    </lineage>
</organism>
<dbReference type="SUPFAM" id="SSF56801">
    <property type="entry name" value="Acetyl-CoA synthetase-like"/>
    <property type="match status" value="1"/>
</dbReference>
<feature type="domain" description="AMP-dependent synthetase/ligase" evidence="3">
    <location>
        <begin position="10"/>
        <end position="346"/>
    </location>
</feature>